<dbReference type="WBParaSite" id="JU765_v2.g14006.t1">
    <property type="protein sequence ID" value="JU765_v2.g14006.t1"/>
    <property type="gene ID" value="JU765_v2.g14006"/>
</dbReference>
<organism evidence="1 2">
    <name type="scientific">Panagrolaimus sp. JU765</name>
    <dbReference type="NCBI Taxonomy" id="591449"/>
    <lineage>
        <taxon>Eukaryota</taxon>
        <taxon>Metazoa</taxon>
        <taxon>Ecdysozoa</taxon>
        <taxon>Nematoda</taxon>
        <taxon>Chromadorea</taxon>
        <taxon>Rhabditida</taxon>
        <taxon>Tylenchina</taxon>
        <taxon>Panagrolaimomorpha</taxon>
        <taxon>Panagrolaimoidea</taxon>
        <taxon>Panagrolaimidae</taxon>
        <taxon>Panagrolaimus</taxon>
    </lineage>
</organism>
<protein>
    <submittedName>
        <fullName evidence="2">NIDO domain-containing protein</fullName>
    </submittedName>
</protein>
<sequence>MVVATDEIRTYCMFNFANINWTSSATAGAVTGGRGGKQSALVGFNGGNGTGYFELPYSAEGNSYKLVQYGSTQIAGRWLARIDEQIQYGGCSNESRGTLETSQQYGNMLGGFALN</sequence>
<evidence type="ECO:0000313" key="1">
    <source>
        <dbReference type="Proteomes" id="UP000887576"/>
    </source>
</evidence>
<dbReference type="Proteomes" id="UP000887576">
    <property type="component" value="Unplaced"/>
</dbReference>
<reference evidence="2" key="1">
    <citation type="submission" date="2022-11" db="UniProtKB">
        <authorList>
            <consortium name="WormBaseParasite"/>
        </authorList>
    </citation>
    <scope>IDENTIFICATION</scope>
</reference>
<accession>A0AC34Q918</accession>
<evidence type="ECO:0000313" key="2">
    <source>
        <dbReference type="WBParaSite" id="JU765_v2.g14006.t1"/>
    </source>
</evidence>
<name>A0AC34Q918_9BILA</name>
<proteinExistence type="predicted"/>